<comment type="caution">
    <text evidence="2">The sequence shown here is derived from an EMBL/GenBank/DDBJ whole genome shotgun (WGS) entry which is preliminary data.</text>
</comment>
<dbReference type="Gene3D" id="3.40.50.720">
    <property type="entry name" value="NAD(P)-binding Rossmann-like Domain"/>
    <property type="match status" value="1"/>
</dbReference>
<dbReference type="InterPro" id="IPR036291">
    <property type="entry name" value="NAD(P)-bd_dom_sf"/>
</dbReference>
<evidence type="ECO:0000313" key="3">
    <source>
        <dbReference type="Proteomes" id="UP000774617"/>
    </source>
</evidence>
<evidence type="ECO:0000256" key="1">
    <source>
        <dbReference type="ARBA" id="ARBA00023002"/>
    </source>
</evidence>
<name>A0ABQ8FRZ6_9PEZI</name>
<accession>A0ABQ8FRZ6</accession>
<keyword evidence="1" id="KW-0560">Oxidoreductase</keyword>
<dbReference type="InterPro" id="IPR002347">
    <property type="entry name" value="SDR_fam"/>
</dbReference>
<dbReference type="SUPFAM" id="SSF51735">
    <property type="entry name" value="NAD(P)-binding Rossmann-fold domains"/>
    <property type="match status" value="1"/>
</dbReference>
<protein>
    <recommendedName>
        <fullName evidence="4">Short-chain dehydrogenase/reductase SDR</fullName>
    </recommendedName>
</protein>
<gene>
    <name evidence="2" type="ORF">B0J12DRAFT_714606</name>
</gene>
<proteinExistence type="predicted"/>
<reference evidence="2 3" key="1">
    <citation type="journal article" date="2021" name="Nat. Commun.">
        <title>Genetic determinants of endophytism in the Arabidopsis root mycobiome.</title>
        <authorList>
            <person name="Mesny F."/>
            <person name="Miyauchi S."/>
            <person name="Thiergart T."/>
            <person name="Pickel B."/>
            <person name="Atanasova L."/>
            <person name="Karlsson M."/>
            <person name="Huettel B."/>
            <person name="Barry K.W."/>
            <person name="Haridas S."/>
            <person name="Chen C."/>
            <person name="Bauer D."/>
            <person name="Andreopoulos W."/>
            <person name="Pangilinan J."/>
            <person name="LaButti K."/>
            <person name="Riley R."/>
            <person name="Lipzen A."/>
            <person name="Clum A."/>
            <person name="Drula E."/>
            <person name="Henrissat B."/>
            <person name="Kohler A."/>
            <person name="Grigoriev I.V."/>
            <person name="Martin F.M."/>
            <person name="Hacquard S."/>
        </authorList>
    </citation>
    <scope>NUCLEOTIDE SEQUENCE [LARGE SCALE GENOMIC DNA]</scope>
    <source>
        <strain evidence="2 3">MPI-SDFR-AT-0080</strain>
    </source>
</reference>
<dbReference type="PANTHER" id="PTHR43157:SF73">
    <property type="entry name" value="WW DOMAIN-CONTAINING OXIDOREDUCTASE-LIKE PROTEIN"/>
    <property type="match status" value="1"/>
</dbReference>
<dbReference type="PANTHER" id="PTHR43157">
    <property type="entry name" value="PHOSPHATIDYLINOSITOL-GLYCAN BIOSYNTHESIS CLASS F PROTEIN-RELATED"/>
    <property type="match status" value="1"/>
</dbReference>
<dbReference type="Pfam" id="PF00106">
    <property type="entry name" value="adh_short"/>
    <property type="match status" value="1"/>
</dbReference>
<dbReference type="EMBL" id="JAGTJR010000068">
    <property type="protein sequence ID" value="KAH7018752.1"/>
    <property type="molecule type" value="Genomic_DNA"/>
</dbReference>
<keyword evidence="3" id="KW-1185">Reference proteome</keyword>
<organism evidence="2 3">
    <name type="scientific">Macrophomina phaseolina</name>
    <dbReference type="NCBI Taxonomy" id="35725"/>
    <lineage>
        <taxon>Eukaryota</taxon>
        <taxon>Fungi</taxon>
        <taxon>Dikarya</taxon>
        <taxon>Ascomycota</taxon>
        <taxon>Pezizomycotina</taxon>
        <taxon>Dothideomycetes</taxon>
        <taxon>Dothideomycetes incertae sedis</taxon>
        <taxon>Botryosphaeriales</taxon>
        <taxon>Botryosphaeriaceae</taxon>
        <taxon>Macrophomina</taxon>
    </lineage>
</organism>
<evidence type="ECO:0008006" key="4">
    <source>
        <dbReference type="Google" id="ProtNLM"/>
    </source>
</evidence>
<evidence type="ECO:0000313" key="2">
    <source>
        <dbReference type="EMBL" id="KAH7018752.1"/>
    </source>
</evidence>
<dbReference type="Proteomes" id="UP000774617">
    <property type="component" value="Unassembled WGS sequence"/>
</dbReference>
<sequence length="308" mass="34222">MAPTYGYHTAATETIAEHQQKLLIFAPRNPEGMRPTAEEITRKHPDVAVRTVQLDPSSLASVHKAADEVVEMQNRDGVVIDVLMLNAGAMASPYAQTQDGFESQFGTNHLGHFFFANRIIPDMLGAGGKPRVISVSSEGHRFGPIRFADIGFQRTPSPPCRLRRSFGAQGLLALSLHPGAIMTNLGRHIDVQGDDMQGIMAAFERFGNPRGFPEYWETHPFKTVDEGTSAHVVAAFGDGLAEYNGAFLRDAHLAEPYDIRPWARDPVEAERLWKVSEEMVGEKFDFKCLLRHFSRIHHLLGTTSQPMF</sequence>